<comment type="subunit">
    <text evidence="6">This enzyme consists of two polypeptide chains, which are synthesized in precursor form from a single polypeptide.</text>
</comment>
<dbReference type="GO" id="GO:0036374">
    <property type="term" value="F:glutathione hydrolase activity"/>
    <property type="evidence" value="ECO:0007669"/>
    <property type="project" value="UniProtKB-UniRule"/>
</dbReference>
<evidence type="ECO:0000256" key="3">
    <source>
        <dbReference type="ARBA" id="ARBA00047417"/>
    </source>
</evidence>
<dbReference type="InterPro" id="IPR043138">
    <property type="entry name" value="GGT_lsub"/>
</dbReference>
<dbReference type="PANTHER" id="PTHR43881">
    <property type="entry name" value="GAMMA-GLUTAMYLTRANSPEPTIDASE (AFU_ORTHOLOGUE AFUA_4G13580)"/>
    <property type="match status" value="1"/>
</dbReference>
<dbReference type="InterPro" id="IPR043137">
    <property type="entry name" value="GGT_ssub_C"/>
</dbReference>
<keyword evidence="6" id="KW-0317">Glutathione biosynthesis</keyword>
<dbReference type="EC" id="2.3.2.2" evidence="6"/>
<dbReference type="Gene3D" id="1.10.246.130">
    <property type="match status" value="1"/>
</dbReference>
<comment type="catalytic activity">
    <reaction evidence="3 6">
        <text>an N-terminal (5-L-glutamyl)-[peptide] + an alpha-amino acid = 5-L-glutamyl amino acid + an N-terminal L-alpha-aminoacyl-[peptide]</text>
        <dbReference type="Rhea" id="RHEA:23904"/>
        <dbReference type="Rhea" id="RHEA-COMP:9780"/>
        <dbReference type="Rhea" id="RHEA-COMP:9795"/>
        <dbReference type="ChEBI" id="CHEBI:77644"/>
        <dbReference type="ChEBI" id="CHEBI:78597"/>
        <dbReference type="ChEBI" id="CHEBI:78599"/>
        <dbReference type="ChEBI" id="CHEBI:78608"/>
        <dbReference type="EC" id="2.3.2.2"/>
    </reaction>
</comment>
<keyword evidence="6" id="KW-0378">Hydrolase</keyword>
<comment type="catalytic activity">
    <reaction evidence="2 6">
        <text>glutathione + H2O = L-cysteinylglycine + L-glutamate</text>
        <dbReference type="Rhea" id="RHEA:28807"/>
        <dbReference type="ChEBI" id="CHEBI:15377"/>
        <dbReference type="ChEBI" id="CHEBI:29985"/>
        <dbReference type="ChEBI" id="CHEBI:57925"/>
        <dbReference type="ChEBI" id="CHEBI:61694"/>
        <dbReference type="EC" id="3.4.19.13"/>
    </reaction>
</comment>
<evidence type="ECO:0000313" key="7">
    <source>
        <dbReference type="EMBL" id="HEF65071.1"/>
    </source>
</evidence>
<dbReference type="Pfam" id="PF01019">
    <property type="entry name" value="G_glu_transpept"/>
    <property type="match status" value="1"/>
</dbReference>
<dbReference type="PRINTS" id="PR01210">
    <property type="entry name" value="GGTRANSPTASE"/>
</dbReference>
<feature type="active site" description="Nucleophile" evidence="4">
    <location>
        <position position="348"/>
    </location>
</feature>
<dbReference type="InterPro" id="IPR000101">
    <property type="entry name" value="GGT_peptidase"/>
</dbReference>
<dbReference type="GO" id="GO:0006750">
    <property type="term" value="P:glutathione biosynthetic process"/>
    <property type="evidence" value="ECO:0007669"/>
    <property type="project" value="UniProtKB-KW"/>
</dbReference>
<keyword evidence="6 7" id="KW-0808">Transferase</keyword>
<dbReference type="GO" id="GO:0103068">
    <property type="term" value="F:leukotriene C4 gamma-glutamyl transferase activity"/>
    <property type="evidence" value="ECO:0007669"/>
    <property type="project" value="UniProtKB-EC"/>
</dbReference>
<dbReference type="GO" id="GO:0006751">
    <property type="term" value="P:glutathione catabolic process"/>
    <property type="evidence" value="ECO:0007669"/>
    <property type="project" value="UniProtKB-UniRule"/>
</dbReference>
<dbReference type="Gene3D" id="3.60.20.40">
    <property type="match status" value="1"/>
</dbReference>
<comment type="similarity">
    <text evidence="6">Belongs to the gamma-glutamyltransferase family.</text>
</comment>
<dbReference type="EMBL" id="DSJL01000010">
    <property type="protein sequence ID" value="HEF65071.1"/>
    <property type="molecule type" value="Genomic_DNA"/>
</dbReference>
<comment type="pathway">
    <text evidence="6">Sulfur metabolism; glutathione metabolism.</text>
</comment>
<feature type="binding site" evidence="5">
    <location>
        <position position="429"/>
    </location>
    <ligand>
        <name>L-glutamate</name>
        <dbReference type="ChEBI" id="CHEBI:29985"/>
    </ligand>
</feature>
<sequence>MVTQFVTGRPTTLATEGMVATPHYLATLAGVRVLQQGGNAVDAAVAANAVLTVVYPHMCSVGGDAFFLIWEPRESRLLALNGSGRAPAGISAEELRARGYREIPPKGPWGVTVPGAVDAWATVLERCGTRSLGELLEPAIAYAERGFPVSPQVARAIAAEAEIFRRQEAAARQFVPNGRPPVPGEVLRQPELAASLRLIATEGPDAFYRGRIAEQIVATLRAAGGVMALDDLAAHRSDWVEPLRTRYREVEVVELPPNTQGLTALELLNIVEGFPVSELGWGNPQLVHLFLEAKKLAFADRDRYLGDPAFVDVPVSRLLDKSYAAELRARIDPERAAIPPAPSWDTDTIYLCVVDREGRAVSLIQSLYNSFGSGLVAGGIVLQNRGACFVLDERSPNVLAPRKRPLHTLIPAMLLREGRPWVVFGTMGGHSQPVIHLQLVTGIVDFGFEPQEAVEAARWVSRREPGEAGETVYVEPLLAERVAEELRRRGHRIEVTEPWSSLMGHAHLIVIGEDGVLRGGSDPRAEGCALGW</sequence>
<dbReference type="NCBIfam" id="TIGR00066">
    <property type="entry name" value="g_glut_trans"/>
    <property type="match status" value="1"/>
</dbReference>
<proteinExistence type="inferred from homology"/>
<evidence type="ECO:0000256" key="4">
    <source>
        <dbReference type="PIRSR" id="PIRSR600101-1"/>
    </source>
</evidence>
<reference evidence="7" key="1">
    <citation type="journal article" date="2020" name="mSystems">
        <title>Genome- and Community-Level Interaction Insights into Carbon Utilization and Element Cycling Functions of Hydrothermarchaeota in Hydrothermal Sediment.</title>
        <authorList>
            <person name="Zhou Z."/>
            <person name="Liu Y."/>
            <person name="Xu W."/>
            <person name="Pan J."/>
            <person name="Luo Z.H."/>
            <person name="Li M."/>
        </authorList>
    </citation>
    <scope>NUCLEOTIDE SEQUENCE [LARGE SCALE GENOMIC DNA]</scope>
    <source>
        <strain evidence="7">SpSt-222</strain>
    </source>
</reference>
<evidence type="ECO:0000256" key="1">
    <source>
        <dbReference type="ARBA" id="ARBA00001049"/>
    </source>
</evidence>
<comment type="PTM">
    <text evidence="6">Cleaved by autocatalysis into a large and a small subunit.</text>
</comment>
<dbReference type="UniPathway" id="UPA00204"/>
<dbReference type="EC" id="3.4.19.13" evidence="6"/>
<keyword evidence="6" id="KW-0865">Zymogen</keyword>
<dbReference type="InterPro" id="IPR052896">
    <property type="entry name" value="GGT-like_enzyme"/>
</dbReference>
<evidence type="ECO:0000256" key="6">
    <source>
        <dbReference type="RuleBase" id="RU368036"/>
    </source>
</evidence>
<dbReference type="PANTHER" id="PTHR43881:SF1">
    <property type="entry name" value="GAMMA-GLUTAMYLTRANSPEPTIDASE (AFU_ORTHOLOGUE AFUA_4G13580)"/>
    <property type="match status" value="1"/>
</dbReference>
<keyword evidence="6 7" id="KW-0012">Acyltransferase</keyword>
<protein>
    <recommendedName>
        <fullName evidence="6">Glutathione hydrolase proenzyme</fullName>
        <ecNumber evidence="6">2.3.2.2</ecNumber>
        <ecNumber evidence="6">3.4.19.13</ecNumber>
    </recommendedName>
    <component>
        <recommendedName>
            <fullName evidence="6">Glutathione hydrolase large chain</fullName>
        </recommendedName>
    </component>
    <component>
        <recommendedName>
            <fullName evidence="6">Glutathione hydrolase small chain</fullName>
        </recommendedName>
    </component>
</protein>
<gene>
    <name evidence="7" type="primary">ggt</name>
    <name evidence="7" type="ORF">ENP47_05695</name>
</gene>
<evidence type="ECO:0000256" key="5">
    <source>
        <dbReference type="PIRSR" id="PIRSR600101-2"/>
    </source>
</evidence>
<dbReference type="SUPFAM" id="SSF56235">
    <property type="entry name" value="N-terminal nucleophile aminohydrolases (Ntn hydrolases)"/>
    <property type="match status" value="1"/>
</dbReference>
<name>A0A7C1XGA5_THERO</name>
<evidence type="ECO:0000256" key="2">
    <source>
        <dbReference type="ARBA" id="ARBA00001089"/>
    </source>
</evidence>
<accession>A0A7C1XGA5</accession>
<comment type="caution">
    <text evidence="7">The sequence shown here is derived from an EMBL/GenBank/DDBJ whole genome shotgun (WGS) entry which is preliminary data.</text>
</comment>
<dbReference type="InterPro" id="IPR029055">
    <property type="entry name" value="Ntn_hydrolases_N"/>
</dbReference>
<organism evidence="7">
    <name type="scientific">Thermomicrobium roseum</name>
    <dbReference type="NCBI Taxonomy" id="500"/>
    <lineage>
        <taxon>Bacteria</taxon>
        <taxon>Pseudomonadati</taxon>
        <taxon>Thermomicrobiota</taxon>
        <taxon>Thermomicrobia</taxon>
        <taxon>Thermomicrobiales</taxon>
        <taxon>Thermomicrobiaceae</taxon>
        <taxon>Thermomicrobium</taxon>
    </lineage>
</organism>
<comment type="catalytic activity">
    <reaction evidence="1 6">
        <text>an S-substituted glutathione + H2O = an S-substituted L-cysteinylglycine + L-glutamate</text>
        <dbReference type="Rhea" id="RHEA:59468"/>
        <dbReference type="ChEBI" id="CHEBI:15377"/>
        <dbReference type="ChEBI" id="CHEBI:29985"/>
        <dbReference type="ChEBI" id="CHEBI:90779"/>
        <dbReference type="ChEBI" id="CHEBI:143103"/>
        <dbReference type="EC" id="3.4.19.13"/>
    </reaction>
</comment>
<dbReference type="AlphaFoldDB" id="A0A7C1XGA5"/>